<dbReference type="AlphaFoldDB" id="A0A346XTH1"/>
<dbReference type="InterPro" id="IPR016130">
    <property type="entry name" value="Tyr_Pase_AS"/>
</dbReference>
<sequence length="248" mass="27044">MNTTHPTPDTIPEPRLDDPAAQRGTRRWLRRPTRPRGWVLAVVIGTVVLIGLGNLAIVSSHLTALAIGPDDDLELAGIPRARAIDDRVWRGRAPTDEGYRALADRGVEVVVDLRAEEFEQAPVALLDELGLEFVHMPIRDGQTPTTRQVERFMEVVDEAGGTVFVHCGAGVGRTGVMAAAYSSLTTDESNAGLLWENLSIGPPSLEQITYALTVDGELPLEQPPVAVRGLSRLFDGPRRIWHNLRGDV</sequence>
<dbReference type="OrthoDB" id="9806482at2"/>
<keyword evidence="5" id="KW-1185">Reference proteome</keyword>
<protein>
    <recommendedName>
        <fullName evidence="3">Tyrosine specific protein phosphatases domain-containing protein</fullName>
    </recommendedName>
</protein>
<proteinExistence type="predicted"/>
<keyword evidence="2" id="KW-0472">Membrane</keyword>
<dbReference type="Pfam" id="PF22741">
    <property type="entry name" value="PTP-NADK"/>
    <property type="match status" value="1"/>
</dbReference>
<accession>A0A346XTH1</accession>
<dbReference type="RefSeq" id="WP_114590314.1">
    <property type="nucleotide sequence ID" value="NZ_CP031165.1"/>
</dbReference>
<gene>
    <name evidence="4" type="ORF">DVS28_a0817</name>
</gene>
<keyword evidence="2" id="KW-0812">Transmembrane</keyword>
<dbReference type="EMBL" id="CP031165">
    <property type="protein sequence ID" value="AXV05518.1"/>
    <property type="molecule type" value="Genomic_DNA"/>
</dbReference>
<evidence type="ECO:0000313" key="4">
    <source>
        <dbReference type="EMBL" id="AXV05518.1"/>
    </source>
</evidence>
<dbReference type="KEGG" id="euz:DVS28_a0817"/>
<reference evidence="4 5" key="1">
    <citation type="submission" date="2018-09" db="EMBL/GenBank/DDBJ databases">
        <title>Complete genome sequence of Euzebya sp. DY32-46 isolated from seawater of Pacific Ocean.</title>
        <authorList>
            <person name="Xu L."/>
            <person name="Wu Y.-H."/>
            <person name="Xu X.-W."/>
        </authorList>
    </citation>
    <scope>NUCLEOTIDE SEQUENCE [LARGE SCALE GENOMIC DNA]</scope>
    <source>
        <strain evidence="4 5">DY32-46</strain>
    </source>
</reference>
<name>A0A346XTH1_9ACTN</name>
<dbReference type="Proteomes" id="UP000264006">
    <property type="component" value="Chromosome"/>
</dbReference>
<evidence type="ECO:0000313" key="5">
    <source>
        <dbReference type="Proteomes" id="UP000264006"/>
    </source>
</evidence>
<evidence type="ECO:0000256" key="1">
    <source>
        <dbReference type="SAM" id="MobiDB-lite"/>
    </source>
</evidence>
<evidence type="ECO:0000256" key="2">
    <source>
        <dbReference type="SAM" id="Phobius"/>
    </source>
</evidence>
<dbReference type="InterPro" id="IPR000387">
    <property type="entry name" value="Tyr_Pase_dom"/>
</dbReference>
<keyword evidence="2" id="KW-1133">Transmembrane helix</keyword>
<evidence type="ECO:0000259" key="3">
    <source>
        <dbReference type="PROSITE" id="PS50056"/>
    </source>
</evidence>
<dbReference type="PROSITE" id="PS00383">
    <property type="entry name" value="TYR_PHOSPHATASE_1"/>
    <property type="match status" value="1"/>
</dbReference>
<dbReference type="InterPro" id="IPR050561">
    <property type="entry name" value="PTP"/>
</dbReference>
<organism evidence="4 5">
    <name type="scientific">Euzebya pacifica</name>
    <dbReference type="NCBI Taxonomy" id="1608957"/>
    <lineage>
        <taxon>Bacteria</taxon>
        <taxon>Bacillati</taxon>
        <taxon>Actinomycetota</taxon>
        <taxon>Nitriliruptoria</taxon>
        <taxon>Euzebyales</taxon>
    </lineage>
</organism>
<dbReference type="PROSITE" id="PS50056">
    <property type="entry name" value="TYR_PHOSPHATASE_2"/>
    <property type="match status" value="1"/>
</dbReference>
<feature type="transmembrane region" description="Helical" evidence="2">
    <location>
        <begin position="37"/>
        <end position="57"/>
    </location>
</feature>
<dbReference type="InterPro" id="IPR055214">
    <property type="entry name" value="PTP-NADK"/>
</dbReference>
<feature type="region of interest" description="Disordered" evidence="1">
    <location>
        <begin position="1"/>
        <end position="25"/>
    </location>
</feature>
<feature type="domain" description="Tyrosine specific protein phosphatases" evidence="3">
    <location>
        <begin position="143"/>
        <end position="181"/>
    </location>
</feature>
<dbReference type="InterPro" id="IPR029021">
    <property type="entry name" value="Prot-tyrosine_phosphatase-like"/>
</dbReference>
<dbReference type="SUPFAM" id="SSF52799">
    <property type="entry name" value="(Phosphotyrosine protein) phosphatases II"/>
    <property type="match status" value="1"/>
</dbReference>
<dbReference type="PANTHER" id="PTHR23339">
    <property type="entry name" value="TYROSINE SPECIFIC PROTEIN PHOSPHATASE AND DUAL SPECIFICITY PROTEIN PHOSPHATASE"/>
    <property type="match status" value="1"/>
</dbReference>
<dbReference type="Gene3D" id="3.90.190.10">
    <property type="entry name" value="Protein tyrosine phosphatase superfamily"/>
    <property type="match status" value="1"/>
</dbReference>